<keyword evidence="2" id="KW-0238">DNA-binding</keyword>
<dbReference type="PANTHER" id="PTHR42756">
    <property type="entry name" value="TRANSCRIPTIONAL REGULATOR, MARR"/>
    <property type="match status" value="1"/>
</dbReference>
<gene>
    <name evidence="5" type="ORF">GRAN_3308</name>
</gene>
<accession>A0A4Q0T4E6</accession>
<reference evidence="6" key="2">
    <citation type="submission" date="2019-02" db="EMBL/GenBank/DDBJ databases">
        <title>Granulicella sibirica sp. nov., a psychrotolerant acidobacterium isolated from an organic soil layer in forested tundra, West Siberia.</title>
        <authorList>
            <person name="Oshkin I.Y."/>
            <person name="Kulichevskaya I.S."/>
            <person name="Rijpstra W.I.C."/>
            <person name="Sinninghe Damste J.S."/>
            <person name="Rakitin A.L."/>
            <person name="Ravin N.V."/>
            <person name="Dedysh S.N."/>
        </authorList>
    </citation>
    <scope>NUCLEOTIDE SEQUENCE [LARGE SCALE GENOMIC DNA]</scope>
    <source>
        <strain evidence="6">AF10</strain>
    </source>
</reference>
<name>A0A4Q0T4E6_9BACT</name>
<organism evidence="5 6">
    <name type="scientific">Granulicella sibirica</name>
    <dbReference type="NCBI Taxonomy" id="2479048"/>
    <lineage>
        <taxon>Bacteria</taxon>
        <taxon>Pseudomonadati</taxon>
        <taxon>Acidobacteriota</taxon>
        <taxon>Terriglobia</taxon>
        <taxon>Terriglobales</taxon>
        <taxon>Acidobacteriaceae</taxon>
        <taxon>Granulicella</taxon>
    </lineage>
</organism>
<protein>
    <submittedName>
        <fullName evidence="5">Transcriptional regulator, MarR family</fullName>
    </submittedName>
</protein>
<dbReference type="GO" id="GO:0003677">
    <property type="term" value="F:DNA binding"/>
    <property type="evidence" value="ECO:0007669"/>
    <property type="project" value="UniProtKB-KW"/>
</dbReference>
<dbReference type="PANTHER" id="PTHR42756:SF1">
    <property type="entry name" value="TRANSCRIPTIONAL REPRESSOR OF EMRAB OPERON"/>
    <property type="match status" value="1"/>
</dbReference>
<evidence type="ECO:0000256" key="2">
    <source>
        <dbReference type="ARBA" id="ARBA00023125"/>
    </source>
</evidence>
<dbReference type="EMBL" id="RDSM01000002">
    <property type="protein sequence ID" value="RXH56451.1"/>
    <property type="molecule type" value="Genomic_DNA"/>
</dbReference>
<evidence type="ECO:0000313" key="5">
    <source>
        <dbReference type="EMBL" id="RXH56451.1"/>
    </source>
</evidence>
<dbReference type="Proteomes" id="UP000289437">
    <property type="component" value="Unassembled WGS sequence"/>
</dbReference>
<dbReference type="InterPro" id="IPR000835">
    <property type="entry name" value="HTH_MarR-typ"/>
</dbReference>
<dbReference type="PROSITE" id="PS50995">
    <property type="entry name" value="HTH_MARR_2"/>
    <property type="match status" value="1"/>
</dbReference>
<dbReference type="Gene3D" id="1.10.10.10">
    <property type="entry name" value="Winged helix-like DNA-binding domain superfamily/Winged helix DNA-binding domain"/>
    <property type="match status" value="1"/>
</dbReference>
<dbReference type="AlphaFoldDB" id="A0A4Q0T4E6"/>
<dbReference type="Pfam" id="PF01047">
    <property type="entry name" value="MarR"/>
    <property type="match status" value="1"/>
</dbReference>
<dbReference type="InterPro" id="IPR036388">
    <property type="entry name" value="WH-like_DNA-bd_sf"/>
</dbReference>
<evidence type="ECO:0000259" key="4">
    <source>
        <dbReference type="PROSITE" id="PS50995"/>
    </source>
</evidence>
<dbReference type="InterPro" id="IPR023187">
    <property type="entry name" value="Tscrpt_reg_MarR-type_CS"/>
</dbReference>
<comment type="caution">
    <text evidence="5">The sequence shown here is derived from an EMBL/GenBank/DDBJ whole genome shotgun (WGS) entry which is preliminary data.</text>
</comment>
<evidence type="ECO:0000313" key="6">
    <source>
        <dbReference type="Proteomes" id="UP000289437"/>
    </source>
</evidence>
<sequence>MKEKEIPDARLWLVMTRAHAAIVPYLERSITEYGLCFSKFMILEVLLHKGPLPISTIGEKVSLASASMTSAIDGLEKLGFVVRKDSKEDRRARLVSLTPQGRRLITKLFARHEKDLEFLMKSFSEEQRTMMYEGLRTMGHLAKDAGNPPEKKQVA</sequence>
<feature type="domain" description="HTH marR-type" evidence="4">
    <location>
        <begin position="8"/>
        <end position="140"/>
    </location>
</feature>
<evidence type="ECO:0000256" key="3">
    <source>
        <dbReference type="ARBA" id="ARBA00023163"/>
    </source>
</evidence>
<dbReference type="SMART" id="SM00347">
    <property type="entry name" value="HTH_MARR"/>
    <property type="match status" value="1"/>
</dbReference>
<keyword evidence="3" id="KW-0804">Transcription</keyword>
<dbReference type="InterPro" id="IPR036390">
    <property type="entry name" value="WH_DNA-bd_sf"/>
</dbReference>
<keyword evidence="6" id="KW-1185">Reference proteome</keyword>
<reference evidence="5 6" key="1">
    <citation type="submission" date="2018-11" db="EMBL/GenBank/DDBJ databases">
        <authorList>
            <person name="Mardanov A.V."/>
            <person name="Ravin N.V."/>
            <person name="Dedysh S.N."/>
        </authorList>
    </citation>
    <scope>NUCLEOTIDE SEQUENCE [LARGE SCALE GENOMIC DNA]</scope>
    <source>
        <strain evidence="5 6">AF10</strain>
    </source>
</reference>
<dbReference type="SUPFAM" id="SSF46785">
    <property type="entry name" value="Winged helix' DNA-binding domain"/>
    <property type="match status" value="1"/>
</dbReference>
<evidence type="ECO:0000256" key="1">
    <source>
        <dbReference type="ARBA" id="ARBA00023015"/>
    </source>
</evidence>
<proteinExistence type="predicted"/>
<dbReference type="PRINTS" id="PR00598">
    <property type="entry name" value="HTHMARR"/>
</dbReference>
<keyword evidence="1" id="KW-0805">Transcription regulation</keyword>
<dbReference type="RefSeq" id="WP_241654674.1">
    <property type="nucleotide sequence ID" value="NZ_RDSM01000002.1"/>
</dbReference>
<dbReference type="GO" id="GO:0003700">
    <property type="term" value="F:DNA-binding transcription factor activity"/>
    <property type="evidence" value="ECO:0007669"/>
    <property type="project" value="InterPro"/>
</dbReference>
<dbReference type="PROSITE" id="PS01117">
    <property type="entry name" value="HTH_MARR_1"/>
    <property type="match status" value="1"/>
</dbReference>